<dbReference type="InterPro" id="IPR013766">
    <property type="entry name" value="Thioredoxin_domain"/>
</dbReference>
<dbReference type="PROSITE" id="PS51352">
    <property type="entry name" value="THIOREDOXIN_2"/>
    <property type="match status" value="1"/>
</dbReference>
<dbReference type="PANTHER" id="PTHR45663">
    <property type="entry name" value="GEO12009P1"/>
    <property type="match status" value="1"/>
</dbReference>
<feature type="domain" description="Thioredoxin" evidence="10">
    <location>
        <begin position="1"/>
        <end position="107"/>
    </location>
</feature>
<keyword evidence="2" id="KW-0813">Transport</keyword>
<evidence type="ECO:0000256" key="8">
    <source>
        <dbReference type="PIRSR" id="PIRSR000077-1"/>
    </source>
</evidence>
<evidence type="ECO:0000256" key="1">
    <source>
        <dbReference type="ARBA" id="ARBA00008987"/>
    </source>
</evidence>
<dbReference type="Pfam" id="PF00085">
    <property type="entry name" value="Thioredoxin"/>
    <property type="match status" value="1"/>
</dbReference>
<evidence type="ECO:0000256" key="5">
    <source>
        <dbReference type="ARBA" id="ARBA00023284"/>
    </source>
</evidence>
<keyword evidence="12" id="KW-1185">Reference proteome</keyword>
<dbReference type="PROSITE" id="PS00194">
    <property type="entry name" value="THIOREDOXIN_1"/>
    <property type="match status" value="1"/>
</dbReference>
<dbReference type="PIRSF" id="PIRSF000077">
    <property type="entry name" value="Thioredoxin"/>
    <property type="match status" value="1"/>
</dbReference>
<feature type="active site" description="Nucleophile" evidence="8">
    <location>
        <position position="31"/>
    </location>
</feature>
<keyword evidence="3" id="KW-0249">Electron transport</keyword>
<dbReference type="AlphaFoldDB" id="A0A517SVA8"/>
<evidence type="ECO:0000256" key="4">
    <source>
        <dbReference type="ARBA" id="ARBA00023157"/>
    </source>
</evidence>
<dbReference type="RefSeq" id="WP_145272271.1">
    <property type="nucleotide sequence ID" value="NZ_CP036272.1"/>
</dbReference>
<sequence>MSAINSNTANFSNDVLSADQPVLVDFWASWCGPCRQMGPAVDQLADEFAGRAKVVKVNIDESPELATEYGVRSIPHFAVFENGEVTRQTGGSMPKEVLARLLEQPANA</sequence>
<dbReference type="FunFam" id="3.40.30.10:FF:000001">
    <property type="entry name" value="Thioredoxin"/>
    <property type="match status" value="1"/>
</dbReference>
<feature type="disulfide bond" description="Redox-active" evidence="9">
    <location>
        <begin position="31"/>
        <end position="34"/>
    </location>
</feature>
<organism evidence="11 12">
    <name type="scientific">Stieleria bergensis</name>
    <dbReference type="NCBI Taxonomy" id="2528025"/>
    <lineage>
        <taxon>Bacteria</taxon>
        <taxon>Pseudomonadati</taxon>
        <taxon>Planctomycetota</taxon>
        <taxon>Planctomycetia</taxon>
        <taxon>Pirellulales</taxon>
        <taxon>Pirellulaceae</taxon>
        <taxon>Stieleria</taxon>
    </lineage>
</organism>
<evidence type="ECO:0000256" key="3">
    <source>
        <dbReference type="ARBA" id="ARBA00022982"/>
    </source>
</evidence>
<name>A0A517SVA8_9BACT</name>
<feature type="site" description="Contributes to redox potential value" evidence="8">
    <location>
        <position position="33"/>
    </location>
</feature>
<accession>A0A517SVA8</accession>
<feature type="site" description="Deprotonates C-terminal active site Cys" evidence="8">
    <location>
        <position position="25"/>
    </location>
</feature>
<dbReference type="CDD" id="cd02947">
    <property type="entry name" value="TRX_family"/>
    <property type="match status" value="1"/>
</dbReference>
<evidence type="ECO:0000256" key="2">
    <source>
        <dbReference type="ARBA" id="ARBA00022448"/>
    </source>
</evidence>
<dbReference type="InterPro" id="IPR017937">
    <property type="entry name" value="Thioredoxin_CS"/>
</dbReference>
<evidence type="ECO:0000313" key="11">
    <source>
        <dbReference type="EMBL" id="QDT60033.1"/>
    </source>
</evidence>
<dbReference type="InterPro" id="IPR036249">
    <property type="entry name" value="Thioredoxin-like_sf"/>
</dbReference>
<dbReference type="GO" id="GO:0015035">
    <property type="term" value="F:protein-disulfide reductase activity"/>
    <property type="evidence" value="ECO:0007669"/>
    <property type="project" value="UniProtKB-UniRule"/>
</dbReference>
<evidence type="ECO:0000256" key="6">
    <source>
        <dbReference type="NCBIfam" id="TIGR01068"/>
    </source>
</evidence>
<proteinExistence type="inferred from homology"/>
<dbReference type="Proteomes" id="UP000315003">
    <property type="component" value="Chromosome"/>
</dbReference>
<dbReference type="OrthoDB" id="9790390at2"/>
<dbReference type="NCBIfam" id="TIGR01068">
    <property type="entry name" value="thioredoxin"/>
    <property type="match status" value="1"/>
</dbReference>
<gene>
    <name evidence="11" type="ORF">SV7mr_25500</name>
</gene>
<dbReference type="GO" id="GO:0045454">
    <property type="term" value="P:cell redox homeostasis"/>
    <property type="evidence" value="ECO:0007669"/>
    <property type="project" value="TreeGrafter"/>
</dbReference>
<comment type="similarity">
    <text evidence="1 7">Belongs to the thioredoxin family.</text>
</comment>
<evidence type="ECO:0000313" key="12">
    <source>
        <dbReference type="Proteomes" id="UP000315003"/>
    </source>
</evidence>
<dbReference type="GO" id="GO:0005829">
    <property type="term" value="C:cytosol"/>
    <property type="evidence" value="ECO:0007669"/>
    <property type="project" value="TreeGrafter"/>
</dbReference>
<dbReference type="SUPFAM" id="SSF52833">
    <property type="entry name" value="Thioredoxin-like"/>
    <property type="match status" value="1"/>
</dbReference>
<dbReference type="EMBL" id="CP036272">
    <property type="protein sequence ID" value="QDT60033.1"/>
    <property type="molecule type" value="Genomic_DNA"/>
</dbReference>
<protein>
    <recommendedName>
        <fullName evidence="6 7">Thioredoxin</fullName>
    </recommendedName>
</protein>
<dbReference type="PANTHER" id="PTHR45663:SF11">
    <property type="entry name" value="GEO12009P1"/>
    <property type="match status" value="1"/>
</dbReference>
<evidence type="ECO:0000259" key="10">
    <source>
        <dbReference type="PROSITE" id="PS51352"/>
    </source>
</evidence>
<feature type="active site" description="Nucleophile" evidence="8">
    <location>
        <position position="34"/>
    </location>
</feature>
<dbReference type="PRINTS" id="PR00421">
    <property type="entry name" value="THIOREDOXIN"/>
</dbReference>
<dbReference type="InterPro" id="IPR005746">
    <property type="entry name" value="Thioredoxin"/>
</dbReference>
<keyword evidence="4 9" id="KW-1015">Disulfide bond</keyword>
<evidence type="ECO:0000256" key="9">
    <source>
        <dbReference type="PIRSR" id="PIRSR000077-4"/>
    </source>
</evidence>
<evidence type="ECO:0000256" key="7">
    <source>
        <dbReference type="PIRNR" id="PIRNR000077"/>
    </source>
</evidence>
<dbReference type="Gene3D" id="3.40.30.10">
    <property type="entry name" value="Glutaredoxin"/>
    <property type="match status" value="1"/>
</dbReference>
<keyword evidence="5 9" id="KW-0676">Redox-active center</keyword>
<reference evidence="11 12" key="1">
    <citation type="submission" date="2019-02" db="EMBL/GenBank/DDBJ databases">
        <title>Deep-cultivation of Planctomycetes and their phenomic and genomic characterization uncovers novel biology.</title>
        <authorList>
            <person name="Wiegand S."/>
            <person name="Jogler M."/>
            <person name="Boedeker C."/>
            <person name="Pinto D."/>
            <person name="Vollmers J."/>
            <person name="Rivas-Marin E."/>
            <person name="Kohn T."/>
            <person name="Peeters S.H."/>
            <person name="Heuer A."/>
            <person name="Rast P."/>
            <person name="Oberbeckmann S."/>
            <person name="Bunk B."/>
            <person name="Jeske O."/>
            <person name="Meyerdierks A."/>
            <person name="Storesund J.E."/>
            <person name="Kallscheuer N."/>
            <person name="Luecker S."/>
            <person name="Lage O.M."/>
            <person name="Pohl T."/>
            <person name="Merkel B.J."/>
            <person name="Hornburger P."/>
            <person name="Mueller R.-W."/>
            <person name="Bruemmer F."/>
            <person name="Labrenz M."/>
            <person name="Spormann A.M."/>
            <person name="Op den Camp H."/>
            <person name="Overmann J."/>
            <person name="Amann R."/>
            <person name="Jetten M.S.M."/>
            <person name="Mascher T."/>
            <person name="Medema M.H."/>
            <person name="Devos D.P."/>
            <person name="Kaster A.-K."/>
            <person name="Ovreas L."/>
            <person name="Rohde M."/>
            <person name="Galperin M.Y."/>
            <person name="Jogler C."/>
        </authorList>
    </citation>
    <scope>NUCLEOTIDE SEQUENCE [LARGE SCALE GENOMIC DNA]</scope>
    <source>
        <strain evidence="11 12">SV_7m_r</strain>
    </source>
</reference>
<feature type="site" description="Contributes to redox potential value" evidence="8">
    <location>
        <position position="32"/>
    </location>
</feature>